<dbReference type="Proteomes" id="UP000225706">
    <property type="component" value="Unassembled WGS sequence"/>
</dbReference>
<keyword evidence="26" id="KW-1185">Reference proteome</keyword>
<feature type="compositionally biased region" description="Low complexity" evidence="23">
    <location>
        <begin position="80"/>
        <end position="98"/>
    </location>
</feature>
<evidence type="ECO:0000256" key="6">
    <source>
        <dbReference type="ARBA" id="ARBA00022448"/>
    </source>
</evidence>
<feature type="compositionally biased region" description="Basic and acidic residues" evidence="23">
    <location>
        <begin position="669"/>
        <end position="679"/>
    </location>
</feature>
<dbReference type="Pfam" id="PF12057">
    <property type="entry name" value="BAG6"/>
    <property type="match status" value="1"/>
</dbReference>
<dbReference type="GO" id="GO:0006325">
    <property type="term" value="P:chromatin organization"/>
    <property type="evidence" value="ECO:0007669"/>
    <property type="project" value="UniProtKB-KW"/>
</dbReference>
<keyword evidence="12" id="KW-0221">Differentiation</keyword>
<evidence type="ECO:0000313" key="25">
    <source>
        <dbReference type="EMBL" id="PFX30338.1"/>
    </source>
</evidence>
<keyword evidence="13" id="KW-0156">Chromatin regulator</keyword>
<feature type="compositionally biased region" description="Low complexity" evidence="23">
    <location>
        <begin position="342"/>
        <end position="362"/>
    </location>
</feature>
<organism evidence="25 26">
    <name type="scientific">Stylophora pistillata</name>
    <name type="common">Smooth cauliflower coral</name>
    <dbReference type="NCBI Taxonomy" id="50429"/>
    <lineage>
        <taxon>Eukaryota</taxon>
        <taxon>Metazoa</taxon>
        <taxon>Cnidaria</taxon>
        <taxon>Anthozoa</taxon>
        <taxon>Hexacorallia</taxon>
        <taxon>Scleractinia</taxon>
        <taxon>Astrocoeniina</taxon>
        <taxon>Pocilloporidae</taxon>
        <taxon>Stylophora</taxon>
    </lineage>
</organism>
<feature type="compositionally biased region" description="Polar residues" evidence="23">
    <location>
        <begin position="501"/>
        <end position="511"/>
    </location>
</feature>
<sequence length="1338" mass="144304">MMQVSVKTLDSQTKVFTVSEESTVKEFKDQIASDVNIPSDKQRLIFKGKVLQDDKKLSEYGVDGCVIHLVERKPPPLGASSQDGPNGSSSSSTSSSGSLPLGVGPNIVMGAFSMPVDVVGATQQIVQSLVNQLGVDSAQANISTTSSDDGSSVNVHINLQATTQPGNDVSQRINRARHFMRAASNSLNRSEGDGVLPMDTSETPSTANANQAEGSSTETGSQTSNLSSPAALAEVLRDARDSMTTMQTVLDRYASLLDSNSPENLDASEDTLPDRVAEAFHNLSHAYHALSDLTFNFRGPEPRRPSVLTSLSPHIPQVPMLSSFVGAPQMIPNPMAQPPQQPAASSTTAQTSQPAPATPQIPLGTNQNLRIHVNPQGGISLTTIISNVSHPGTTAPVNSLSTPSMTSTSGTRMSASADNGAARETFSSSFGEQRSSVGTDANNGATASTTNSSTSTSTQTQPSVRTRIIVDDFIALVSNVPASMAAAMAAAQGGQVPSGMSVAQNQSQTPGQGVATVTSTPVPTPGTQSTTAGQGQVRPQGLPGAMSLNLMSGMGGGGGAAAAAAASNSNHPDPSLPCQSFHFGPQGQRTQPQQTSQPQSTQSTATTVTRSPAQTPIASTASETAATSTPASTSETTSASQAQPQTQGAAGDKKSTNKPPAQEQPARTPPERRRARDRTISPADLQGILGMIAHDQRTGFRGFPSLFPSGSPRQDLSVDHLRSPGQRSASDSRRSMMDFIDSMMNFNEGQTQTINSLIETMRQSGLDIQDEEGLVPALYQRLSAVMTIEDVMGVVMGSERPFERIQPALMVYVKEDLLHGQEATNENLRKAVEELTKEIVDGVGDSLKVAPTNNDIDIVESAQSFLEHYFRNAVDLVLNSEENPRFAEYFQGHMKDIAAEFFTMLVFCYRDGLDGVEQVIRNRLPTSSLTQDMDERAREVFVQLLLRNIRQMYYSRAYCEGRLQRFMIKRRTPPPPPPAQPEAPSKPPTRSSSEEKKEGDKKAGEAIDEDMDSQGSDDSETFATPPASMITGNDTERLNAELPVGEEAMEEEQGDEQWKSIMPEEWIPVITTDIVRQRRLPPQAPFSDAYVNGLPPKRRKMIDQRGITPSEDSIGDALKSAATATGATPLTSLDATTNNGNIRDHYFNSLSLAESKYPNCALIVCGDFNRLDVQPILDHFRLKQIVKVTTRKNAILDLMLTNLHVFYDNPSSYPPFGLSDHNTVLCSPKTKKKTEKTMKFILKRDLRPSRKAELGRYLANIDWRVLFGGLNNCEEYLQAFQSVVCTGFDLLMALKRVGINITDAPWMTSELKSLISKDNEPFTIMDLSQSFLRPPEMP</sequence>
<evidence type="ECO:0000256" key="18">
    <source>
        <dbReference type="ARBA" id="ARBA00023242"/>
    </source>
</evidence>
<reference evidence="26" key="1">
    <citation type="journal article" date="2017" name="bioRxiv">
        <title>Comparative analysis of the genomes of Stylophora pistillata and Acropora digitifera provides evidence for extensive differences between species of corals.</title>
        <authorList>
            <person name="Voolstra C.R."/>
            <person name="Li Y."/>
            <person name="Liew Y.J."/>
            <person name="Baumgarten S."/>
            <person name="Zoccola D."/>
            <person name="Flot J.-F."/>
            <person name="Tambutte S."/>
            <person name="Allemand D."/>
            <person name="Aranda M."/>
        </authorList>
    </citation>
    <scope>NUCLEOTIDE SEQUENCE [LARGE SCALE GENOMIC DNA]</scope>
</reference>
<feature type="region of interest" description="Disordered" evidence="23">
    <location>
        <begin position="329"/>
        <end position="364"/>
    </location>
</feature>
<protein>
    <recommendedName>
        <fullName evidence="5">Large proline-rich protein BAG6</fullName>
    </recommendedName>
    <alternativeName>
        <fullName evidence="20">BCL2-associated athanogene 6</fullName>
    </alternativeName>
    <alternativeName>
        <fullName evidence="19">HLA-B-associated transcript 3</fullName>
    </alternativeName>
</protein>
<feature type="compositionally biased region" description="Polar residues" evidence="23">
    <location>
        <begin position="425"/>
        <end position="438"/>
    </location>
</feature>
<dbReference type="EMBL" id="LSMT01000051">
    <property type="protein sequence ID" value="PFX30338.1"/>
    <property type="molecule type" value="Genomic_DNA"/>
</dbReference>
<evidence type="ECO:0000256" key="8">
    <source>
        <dbReference type="ARBA" id="ARBA00022525"/>
    </source>
</evidence>
<dbReference type="GO" id="GO:0031593">
    <property type="term" value="F:polyubiquitin modification-dependent protein binding"/>
    <property type="evidence" value="ECO:0007669"/>
    <property type="project" value="TreeGrafter"/>
</dbReference>
<comment type="subunit">
    <text evidence="22">Component of the BAG6/BAT3 complex, also named BAT3 complex, at least composed of BAG6, UBL4A and GET4/TRC35. Interacts with GET4; the interaction is direct and localizes BAG6 in the cytosol. Interacts with UBL4A; the interaction is direct and required for UBL4A protein stability. Interacts with AIFM1. Interacts with HSPA2. Interacts with CTCFL. Interacts with p300/EP300. Interacts (via ubiquitin-like domain) with RNF126; required for BAG6-dependent ubiquitination of proteins mislocalized to the cytosol. Interacts (via ubiquitin-like domain) with SGTA; SGTA competes with RNF126 by binding the same region of BAG6, thereby promoting deubiquitination of BAG6-target proteins and rescuing them from degradation. Interacts with ricin A chain. Interacts with VCP and AMFR; both form the VCP/p97-AMFR/gp78 complex. Interacts with SYVN1. Interacts with USP13; the interaction is direct and may mediate UBL4A deubiquitination. Interacts with ZFAND2B. Interacts with KPNA2. Interacts with UBQLN4.</text>
</comment>
<evidence type="ECO:0000256" key="12">
    <source>
        <dbReference type="ARBA" id="ARBA00022782"/>
    </source>
</evidence>
<gene>
    <name evidence="25" type="primary">Bag6-a</name>
    <name evidence="25" type="ORF">AWC38_SpisGene4813</name>
</gene>
<comment type="caution">
    <text evidence="25">The sequence shown here is derived from an EMBL/GenBank/DDBJ whole genome shotgun (WGS) entry which is preliminary data.</text>
</comment>
<keyword evidence="10" id="KW-0053">Apoptosis</keyword>
<dbReference type="FunFam" id="3.10.20.90:FF:000154">
    <property type="entry name" value="Large proline-rich protein BAG6"/>
    <property type="match status" value="1"/>
</dbReference>
<dbReference type="Pfam" id="PF00240">
    <property type="entry name" value="ubiquitin"/>
    <property type="match status" value="1"/>
</dbReference>
<evidence type="ECO:0000256" key="5">
    <source>
        <dbReference type="ARBA" id="ARBA00021614"/>
    </source>
</evidence>
<dbReference type="PANTHER" id="PTHR15204:SF0">
    <property type="entry name" value="LARGE PROLINE-RICH PROTEIN BAG6"/>
    <property type="match status" value="1"/>
</dbReference>
<feature type="domain" description="Ubiquitin-like" evidence="24">
    <location>
        <begin position="2"/>
        <end position="63"/>
    </location>
</feature>
<evidence type="ECO:0000256" key="11">
    <source>
        <dbReference type="ARBA" id="ARBA00022737"/>
    </source>
</evidence>
<evidence type="ECO:0000256" key="3">
    <source>
        <dbReference type="ARBA" id="ARBA00004514"/>
    </source>
</evidence>
<evidence type="ECO:0000256" key="2">
    <source>
        <dbReference type="ARBA" id="ARBA00004123"/>
    </source>
</evidence>
<dbReference type="GO" id="GO:0036503">
    <property type="term" value="P:ERAD pathway"/>
    <property type="evidence" value="ECO:0007669"/>
    <property type="project" value="TreeGrafter"/>
</dbReference>
<feature type="compositionally biased region" description="Low complexity" evidence="23">
    <location>
        <begin position="513"/>
        <end position="531"/>
    </location>
</feature>
<dbReference type="InterPro" id="IPR019954">
    <property type="entry name" value="Ubiquitin_CS"/>
</dbReference>
<evidence type="ECO:0000313" key="26">
    <source>
        <dbReference type="Proteomes" id="UP000225706"/>
    </source>
</evidence>
<keyword evidence="15" id="KW-0744">Spermatogenesis</keyword>
<dbReference type="OrthoDB" id="6928959at2759"/>
<dbReference type="GO" id="GO:0006915">
    <property type="term" value="P:apoptotic process"/>
    <property type="evidence" value="ECO:0007669"/>
    <property type="project" value="UniProtKB-KW"/>
</dbReference>
<dbReference type="GO" id="GO:0005576">
    <property type="term" value="C:extracellular region"/>
    <property type="evidence" value="ECO:0007669"/>
    <property type="project" value="UniProtKB-SubCell"/>
</dbReference>
<keyword evidence="14" id="KW-0391">Immunity</keyword>
<feature type="compositionally biased region" description="Low complexity" evidence="23">
    <location>
        <begin position="561"/>
        <end position="570"/>
    </location>
</feature>
<keyword evidence="16" id="KW-0007">Acetylation</keyword>
<evidence type="ECO:0000256" key="13">
    <source>
        <dbReference type="ARBA" id="ARBA00022853"/>
    </source>
</evidence>
<evidence type="ECO:0000256" key="10">
    <source>
        <dbReference type="ARBA" id="ARBA00022703"/>
    </source>
</evidence>
<dbReference type="GO" id="GO:0071818">
    <property type="term" value="C:BAT3 complex"/>
    <property type="evidence" value="ECO:0007669"/>
    <property type="project" value="TreeGrafter"/>
</dbReference>
<dbReference type="GO" id="GO:0005634">
    <property type="term" value="C:nucleus"/>
    <property type="evidence" value="ECO:0007669"/>
    <property type="project" value="UniProtKB-SubCell"/>
</dbReference>
<feature type="compositionally biased region" description="Polar residues" evidence="23">
    <location>
        <begin position="389"/>
        <end position="417"/>
    </location>
</feature>
<dbReference type="SUPFAM" id="SSF54236">
    <property type="entry name" value="Ubiquitin-like"/>
    <property type="match status" value="1"/>
</dbReference>
<evidence type="ECO:0000256" key="16">
    <source>
        <dbReference type="ARBA" id="ARBA00022990"/>
    </source>
</evidence>
<dbReference type="STRING" id="50429.A0A2B4SP33"/>
<feature type="region of interest" description="Disordered" evidence="23">
    <location>
        <begin position="497"/>
        <end position="685"/>
    </location>
</feature>
<evidence type="ECO:0000256" key="15">
    <source>
        <dbReference type="ARBA" id="ARBA00022871"/>
    </source>
</evidence>
<feature type="compositionally biased region" description="Low complexity" evidence="23">
    <location>
        <begin position="439"/>
        <end position="460"/>
    </location>
</feature>
<feature type="region of interest" description="Disordered" evidence="23">
    <location>
        <begin position="702"/>
        <end position="734"/>
    </location>
</feature>
<dbReference type="GO" id="GO:0007283">
    <property type="term" value="P:spermatogenesis"/>
    <property type="evidence" value="ECO:0007669"/>
    <property type="project" value="UniProtKB-KW"/>
</dbReference>
<name>A0A2B4SP33_STYPI</name>
<feature type="region of interest" description="Disordered" evidence="23">
    <location>
        <begin position="182"/>
        <end position="230"/>
    </location>
</feature>
<dbReference type="GO" id="GO:0030154">
    <property type="term" value="P:cell differentiation"/>
    <property type="evidence" value="ECO:0007669"/>
    <property type="project" value="UniProtKB-KW"/>
</dbReference>
<feature type="region of interest" description="Disordered" evidence="23">
    <location>
        <begin position="969"/>
        <end position="1035"/>
    </location>
</feature>
<dbReference type="InterPro" id="IPR000626">
    <property type="entry name" value="Ubiquitin-like_dom"/>
</dbReference>
<dbReference type="PROSITE" id="PS00299">
    <property type="entry name" value="UBIQUITIN_1"/>
    <property type="match status" value="1"/>
</dbReference>
<feature type="compositionally biased region" description="Acidic residues" evidence="23">
    <location>
        <begin position="1006"/>
        <end position="1020"/>
    </location>
</feature>
<dbReference type="Gene3D" id="3.10.20.90">
    <property type="entry name" value="Phosphatidylinositol 3-kinase Catalytic Subunit, Chain A, domain 1"/>
    <property type="match status" value="1"/>
</dbReference>
<evidence type="ECO:0000256" key="1">
    <source>
        <dbReference type="ARBA" id="ARBA00002067"/>
    </source>
</evidence>
<evidence type="ECO:0000256" key="20">
    <source>
        <dbReference type="ARBA" id="ARBA00030033"/>
    </source>
</evidence>
<feature type="compositionally biased region" description="Low complexity" evidence="23">
    <location>
        <begin position="585"/>
        <end position="650"/>
    </location>
</feature>
<feature type="compositionally biased region" description="Polar residues" evidence="23">
    <location>
        <begin position="200"/>
        <end position="212"/>
    </location>
</feature>
<keyword evidence="7" id="KW-0963">Cytoplasm</keyword>
<keyword evidence="9" id="KW-0597">Phosphoprotein</keyword>
<keyword evidence="17" id="KW-0143">Chaperone</keyword>
<feature type="region of interest" description="Disordered" evidence="23">
    <location>
        <begin position="389"/>
        <end position="463"/>
    </location>
</feature>
<evidence type="ECO:0000256" key="19">
    <source>
        <dbReference type="ARBA" id="ARBA00029739"/>
    </source>
</evidence>
<evidence type="ECO:0000256" key="4">
    <source>
        <dbReference type="ARBA" id="ARBA00004550"/>
    </source>
</evidence>
<keyword evidence="11" id="KW-0677">Repeat</keyword>
<dbReference type="GO" id="GO:0051787">
    <property type="term" value="F:misfolded protein binding"/>
    <property type="evidence" value="ECO:0007669"/>
    <property type="project" value="TreeGrafter"/>
</dbReference>
<feature type="compositionally biased region" description="Basic and acidic residues" evidence="23">
    <location>
        <begin position="992"/>
        <end position="1005"/>
    </location>
</feature>
<keyword evidence="8" id="KW-0964">Secreted</keyword>
<keyword evidence="6" id="KW-0813">Transport</keyword>
<feature type="compositionally biased region" description="Low complexity" evidence="23">
    <location>
        <begin position="213"/>
        <end position="224"/>
    </location>
</feature>
<dbReference type="PANTHER" id="PTHR15204">
    <property type="entry name" value="LARGE PROLINE-RICH PROTEIN BAG6"/>
    <property type="match status" value="1"/>
</dbReference>
<evidence type="ECO:0000256" key="7">
    <source>
        <dbReference type="ARBA" id="ARBA00022490"/>
    </source>
</evidence>
<evidence type="ECO:0000256" key="14">
    <source>
        <dbReference type="ARBA" id="ARBA00022859"/>
    </source>
</evidence>
<accession>A0A2B4SP33</accession>
<feature type="compositionally biased region" description="Pro residues" evidence="23">
    <location>
        <begin position="973"/>
        <end position="987"/>
    </location>
</feature>
<evidence type="ECO:0000256" key="23">
    <source>
        <dbReference type="SAM" id="MobiDB-lite"/>
    </source>
</evidence>
<evidence type="ECO:0000256" key="17">
    <source>
        <dbReference type="ARBA" id="ARBA00023186"/>
    </source>
</evidence>
<dbReference type="InterPro" id="IPR021925">
    <property type="entry name" value="BAG6"/>
</dbReference>
<evidence type="ECO:0000259" key="24">
    <source>
        <dbReference type="PROSITE" id="PS50053"/>
    </source>
</evidence>
<comment type="function">
    <text evidence="21">Involved in DNA damage-induced apoptosis: following DNA damage, accumulates in the nucleus and forms a complex with p300/EP300, enhancing p300/EP300-mediated p53/TP53 acetylation leading to increase p53/TP53 transcriptional activity. When nuclear, may also act as a component of some chromatin regulator complex that regulates histone 3 'Lys-4' dimethylation (H3K4me2).</text>
</comment>
<comment type="subcellular location">
    <subcellularLocation>
        <location evidence="3">Cytoplasm</location>
        <location evidence="3">Cytosol</location>
    </subcellularLocation>
    <subcellularLocation>
        <location evidence="2">Nucleus</location>
    </subcellularLocation>
    <subcellularLocation>
        <location evidence="4">Secreted</location>
        <location evidence="4">Extracellular exosome</location>
    </subcellularLocation>
</comment>
<comment type="function">
    <text evidence="1">Released extracellularly via exosomes, it is a ligand of the natural killer/NK cells receptor NCR3 and stimulates NK cells cytotoxicity. It may thereby trigger NK cells cytotoxicity against neighboring tumor cells and immature myeloid dendritic cells (DC).</text>
</comment>
<dbReference type="SMART" id="SM00213">
    <property type="entry name" value="UBQ"/>
    <property type="match status" value="1"/>
</dbReference>
<dbReference type="InterPro" id="IPR029071">
    <property type="entry name" value="Ubiquitin-like_domsf"/>
</dbReference>
<dbReference type="PROSITE" id="PS50053">
    <property type="entry name" value="UBIQUITIN_2"/>
    <property type="match status" value="1"/>
</dbReference>
<evidence type="ECO:0000256" key="9">
    <source>
        <dbReference type="ARBA" id="ARBA00022553"/>
    </source>
</evidence>
<keyword evidence="18" id="KW-0539">Nucleus</keyword>
<evidence type="ECO:0000256" key="21">
    <source>
        <dbReference type="ARBA" id="ARBA00046003"/>
    </source>
</evidence>
<proteinExistence type="predicted"/>
<dbReference type="CDD" id="cd01809">
    <property type="entry name" value="Ubl_BAG6"/>
    <property type="match status" value="1"/>
</dbReference>
<dbReference type="GO" id="GO:0002376">
    <property type="term" value="P:immune system process"/>
    <property type="evidence" value="ECO:0007669"/>
    <property type="project" value="UniProtKB-KW"/>
</dbReference>
<evidence type="ECO:0000256" key="22">
    <source>
        <dbReference type="ARBA" id="ARBA00046936"/>
    </source>
</evidence>
<feature type="region of interest" description="Disordered" evidence="23">
    <location>
        <begin position="73"/>
        <end position="100"/>
    </location>
</feature>